<dbReference type="RefSeq" id="WP_143062009.1">
    <property type="nucleotide sequence ID" value="NZ_FOFG01000014.1"/>
</dbReference>
<feature type="coiled-coil region" evidence="1">
    <location>
        <begin position="28"/>
        <end position="69"/>
    </location>
</feature>
<dbReference type="OrthoDB" id="7282022at2"/>
<proteinExistence type="predicted"/>
<accession>A0A1H9MT84</accession>
<evidence type="ECO:0000313" key="3">
    <source>
        <dbReference type="Proteomes" id="UP000199647"/>
    </source>
</evidence>
<dbReference type="AlphaFoldDB" id="A0A1H9MT84"/>
<keyword evidence="1" id="KW-0175">Coiled coil</keyword>
<keyword evidence="3" id="KW-1185">Reference proteome</keyword>
<evidence type="ECO:0000256" key="1">
    <source>
        <dbReference type="SAM" id="Coils"/>
    </source>
</evidence>
<organism evidence="2 3">
    <name type="scientific">Faunimonas pinastri</name>
    <dbReference type="NCBI Taxonomy" id="1855383"/>
    <lineage>
        <taxon>Bacteria</taxon>
        <taxon>Pseudomonadati</taxon>
        <taxon>Pseudomonadota</taxon>
        <taxon>Alphaproteobacteria</taxon>
        <taxon>Hyphomicrobiales</taxon>
        <taxon>Afifellaceae</taxon>
        <taxon>Faunimonas</taxon>
    </lineage>
</organism>
<dbReference type="Proteomes" id="UP000199647">
    <property type="component" value="Unassembled WGS sequence"/>
</dbReference>
<dbReference type="EMBL" id="FOFG01000014">
    <property type="protein sequence ID" value="SER26926.1"/>
    <property type="molecule type" value="Genomic_DNA"/>
</dbReference>
<reference evidence="2 3" key="1">
    <citation type="submission" date="2016-10" db="EMBL/GenBank/DDBJ databases">
        <authorList>
            <person name="de Groot N.N."/>
        </authorList>
    </citation>
    <scope>NUCLEOTIDE SEQUENCE [LARGE SCALE GENOMIC DNA]</scope>
    <source>
        <strain evidence="2 3">A52C2</strain>
    </source>
</reference>
<name>A0A1H9MT84_9HYPH</name>
<gene>
    <name evidence="2" type="ORF">SAMN05216548_11440</name>
</gene>
<dbReference type="Gene3D" id="1.20.5.300">
    <property type="match status" value="1"/>
</dbReference>
<sequence length="139" mass="15825">MISEDMFIGAMIERQNGDRDFNTAVAQIHKANAEIEKANRYIREQAQTINQLRSELESTKARADRLQLHFDVEQAHTAGLTAEIDKLNEMYGDSVLFTDSGQRFRDGTKKAKLHLIYEKAFDAKGRGLGMSDPTKYRKS</sequence>
<evidence type="ECO:0000313" key="2">
    <source>
        <dbReference type="EMBL" id="SER26926.1"/>
    </source>
</evidence>
<protein>
    <submittedName>
        <fullName evidence="2">Uncharacterized protein</fullName>
    </submittedName>
</protein>